<evidence type="ECO:0008006" key="3">
    <source>
        <dbReference type="Google" id="ProtNLM"/>
    </source>
</evidence>
<dbReference type="STRING" id="926567.TheveDRAFT_1650"/>
<dbReference type="eggNOG" id="ENOG5033A2M">
    <property type="taxonomic scope" value="Bacteria"/>
</dbReference>
<organism evidence="1 2">
    <name type="scientific">Thermanaerovibrio velox DSM 12556</name>
    <dbReference type="NCBI Taxonomy" id="926567"/>
    <lineage>
        <taxon>Bacteria</taxon>
        <taxon>Thermotogati</taxon>
        <taxon>Synergistota</taxon>
        <taxon>Synergistia</taxon>
        <taxon>Synergistales</taxon>
        <taxon>Synergistaceae</taxon>
        <taxon>Thermanaerovibrio</taxon>
    </lineage>
</organism>
<reference evidence="1 2" key="1">
    <citation type="submission" date="2011-10" db="EMBL/GenBank/DDBJ databases">
        <title>The Noncontiguous Finished genome of Thermanaerovibrio velox DSM 12556.</title>
        <authorList>
            <consortium name="US DOE Joint Genome Institute (JGI-PGF)"/>
            <person name="Lucas S."/>
            <person name="Copeland A."/>
            <person name="Lapidus A."/>
            <person name="Glavina del Rio T."/>
            <person name="Dalin E."/>
            <person name="Tice H."/>
            <person name="Bruce D."/>
            <person name="Goodwin L."/>
            <person name="Pitluck S."/>
            <person name="Peters L."/>
            <person name="Mikhailova N."/>
            <person name="Teshima H."/>
            <person name="Kyrpides N."/>
            <person name="Mavromatis K."/>
            <person name="Ivanova N."/>
            <person name="Markowitz V."/>
            <person name="Cheng J.-F."/>
            <person name="Hugenholtz P."/>
            <person name="Woyke T."/>
            <person name="Wu D."/>
            <person name="Spring S."/>
            <person name="Brambilla E.-M."/>
            <person name="Klenk H.-P."/>
            <person name="Eisen J.A."/>
        </authorList>
    </citation>
    <scope>NUCLEOTIDE SEQUENCE [LARGE SCALE GENOMIC DNA]</scope>
    <source>
        <strain evidence="1 2">DSM 12556</strain>
    </source>
</reference>
<dbReference type="Proteomes" id="UP000005730">
    <property type="component" value="Chromosome"/>
</dbReference>
<dbReference type="OrthoDB" id="5894at2"/>
<dbReference type="HOGENOM" id="CLU_181401_1_1_0"/>
<dbReference type="InterPro" id="IPR021321">
    <property type="entry name" value="DUF2922"/>
</dbReference>
<protein>
    <recommendedName>
        <fullName evidence="3">DUF2922 family protein</fullName>
    </recommendedName>
</protein>
<dbReference type="RefSeq" id="WP_006584262.1">
    <property type="nucleotide sequence ID" value="NZ_CM001377.1"/>
</dbReference>
<proteinExistence type="predicted"/>
<evidence type="ECO:0000313" key="1">
    <source>
        <dbReference type="EMBL" id="EHM10768.1"/>
    </source>
</evidence>
<evidence type="ECO:0000313" key="2">
    <source>
        <dbReference type="Proteomes" id="UP000005730"/>
    </source>
</evidence>
<dbReference type="AlphaFoldDB" id="H0UQK4"/>
<accession>H0UQK4</accession>
<dbReference type="EMBL" id="CM001377">
    <property type="protein sequence ID" value="EHM10768.1"/>
    <property type="molecule type" value="Genomic_DNA"/>
</dbReference>
<name>H0UQK4_9BACT</name>
<keyword evidence="2" id="KW-1185">Reference proteome</keyword>
<dbReference type="Pfam" id="PF11148">
    <property type="entry name" value="DUF2922"/>
    <property type="match status" value="1"/>
</dbReference>
<sequence length="65" mass="7133">MKTLRMRFTTQEGKGLTVNLKHPKGDLTAEQVRPVMELMASKGIFPVPVAVDSCLLVDTGTSKLF</sequence>
<gene>
    <name evidence="1" type="ORF">TheveDRAFT_1650</name>
</gene>